<dbReference type="PANTHER" id="PTHR40547">
    <property type="entry name" value="SLL0298 PROTEIN"/>
    <property type="match status" value="1"/>
</dbReference>
<evidence type="ECO:0000256" key="1">
    <source>
        <dbReference type="SAM" id="Phobius"/>
    </source>
</evidence>
<dbReference type="Pfam" id="PF09835">
    <property type="entry name" value="DUF2062"/>
    <property type="match status" value="1"/>
</dbReference>
<name>A0A5E4WN53_9BURK</name>
<reference evidence="3 4" key="1">
    <citation type="submission" date="2019-08" db="EMBL/GenBank/DDBJ databases">
        <authorList>
            <person name="Peeters C."/>
        </authorList>
    </citation>
    <scope>NUCLEOTIDE SEQUENCE [LARGE SCALE GENOMIC DNA]</scope>
    <source>
        <strain evidence="3 4">LMG 30175</strain>
    </source>
</reference>
<keyword evidence="1" id="KW-0812">Transmembrane</keyword>
<feature type="transmembrane region" description="Helical" evidence="1">
    <location>
        <begin position="35"/>
        <end position="62"/>
    </location>
</feature>
<keyword evidence="1" id="KW-1133">Transmembrane helix</keyword>
<feature type="transmembrane region" description="Helical" evidence="1">
    <location>
        <begin position="69"/>
        <end position="91"/>
    </location>
</feature>
<proteinExistence type="predicted"/>
<sequence>MLKILRPMRLLRSRWLRPHARALLRRSLWQITPRAVALGLACGVFFGVLIPVGQIFVAMLAAAMLRGNLLVAAAGTFITNPLTLPFVYIGAHKLGGWMMSWWRPGDLEATVAAAARAGEAAIASLGRFDVGAATMHLLVGLTTCAIAGALLAYGLGFAVIAIRQRRQPRA</sequence>
<organism evidence="3 4">
    <name type="scientific">Pandoraea terrae</name>
    <dbReference type="NCBI Taxonomy" id="1537710"/>
    <lineage>
        <taxon>Bacteria</taxon>
        <taxon>Pseudomonadati</taxon>
        <taxon>Pseudomonadota</taxon>
        <taxon>Betaproteobacteria</taxon>
        <taxon>Burkholderiales</taxon>
        <taxon>Burkholderiaceae</taxon>
        <taxon>Pandoraea</taxon>
    </lineage>
</organism>
<dbReference type="OrthoDB" id="5296274at2"/>
<protein>
    <recommendedName>
        <fullName evidence="2">DUF2062 domain-containing protein</fullName>
    </recommendedName>
</protein>
<gene>
    <name evidence="3" type="ORF">PTE30175_03257</name>
</gene>
<dbReference type="RefSeq" id="WP_150698094.1">
    <property type="nucleotide sequence ID" value="NZ_CABPRZ010000013.1"/>
</dbReference>
<dbReference type="EMBL" id="CABPRZ010000013">
    <property type="protein sequence ID" value="VVE25034.1"/>
    <property type="molecule type" value="Genomic_DNA"/>
</dbReference>
<keyword evidence="1" id="KW-0472">Membrane</keyword>
<feature type="domain" description="DUF2062" evidence="2">
    <location>
        <begin position="17"/>
        <end position="167"/>
    </location>
</feature>
<evidence type="ECO:0000313" key="4">
    <source>
        <dbReference type="Proteomes" id="UP000414233"/>
    </source>
</evidence>
<dbReference type="AlphaFoldDB" id="A0A5E4WN53"/>
<evidence type="ECO:0000259" key="2">
    <source>
        <dbReference type="Pfam" id="PF09835"/>
    </source>
</evidence>
<dbReference type="Proteomes" id="UP000414233">
    <property type="component" value="Unassembled WGS sequence"/>
</dbReference>
<dbReference type="InterPro" id="IPR018639">
    <property type="entry name" value="DUF2062"/>
</dbReference>
<accession>A0A5E4WN53</accession>
<keyword evidence="4" id="KW-1185">Reference proteome</keyword>
<dbReference type="PANTHER" id="PTHR40547:SF1">
    <property type="entry name" value="SLL0298 PROTEIN"/>
    <property type="match status" value="1"/>
</dbReference>
<feature type="transmembrane region" description="Helical" evidence="1">
    <location>
        <begin position="137"/>
        <end position="162"/>
    </location>
</feature>
<evidence type="ECO:0000313" key="3">
    <source>
        <dbReference type="EMBL" id="VVE25034.1"/>
    </source>
</evidence>